<dbReference type="NCBIfam" id="TIGR04183">
    <property type="entry name" value="Por_Secre_tail"/>
    <property type="match status" value="1"/>
</dbReference>
<feature type="signal peptide" evidence="1">
    <location>
        <begin position="1"/>
        <end position="19"/>
    </location>
</feature>
<reference evidence="3 4" key="1">
    <citation type="submission" date="2019-09" db="EMBL/GenBank/DDBJ databases">
        <title>Genome sequence of Adhaeribacter sp. M2.</title>
        <authorList>
            <person name="Srinivasan S."/>
        </authorList>
    </citation>
    <scope>NUCLEOTIDE SEQUENCE [LARGE SCALE GENOMIC DNA]</scope>
    <source>
        <strain evidence="3 4">M2</strain>
    </source>
</reference>
<name>A0A5N1J2H2_9BACT</name>
<evidence type="ECO:0000313" key="3">
    <source>
        <dbReference type="EMBL" id="KAA9339966.1"/>
    </source>
</evidence>
<organism evidence="3 4">
    <name type="scientific">Adhaeribacter soli</name>
    <dbReference type="NCBI Taxonomy" id="2607655"/>
    <lineage>
        <taxon>Bacteria</taxon>
        <taxon>Pseudomonadati</taxon>
        <taxon>Bacteroidota</taxon>
        <taxon>Cytophagia</taxon>
        <taxon>Cytophagales</taxon>
        <taxon>Hymenobacteraceae</taxon>
        <taxon>Adhaeribacter</taxon>
    </lineage>
</organism>
<keyword evidence="1" id="KW-0732">Signal</keyword>
<dbReference type="AlphaFoldDB" id="A0A5N1J2H2"/>
<gene>
    <name evidence="3" type="ORF">F0P94_06335</name>
</gene>
<dbReference type="Proteomes" id="UP000326570">
    <property type="component" value="Unassembled WGS sequence"/>
</dbReference>
<feature type="domain" description="Secretion system C-terminal sorting" evidence="2">
    <location>
        <begin position="219"/>
        <end position="291"/>
    </location>
</feature>
<keyword evidence="4" id="KW-1185">Reference proteome</keyword>
<proteinExistence type="predicted"/>
<evidence type="ECO:0000313" key="4">
    <source>
        <dbReference type="Proteomes" id="UP000326570"/>
    </source>
</evidence>
<comment type="caution">
    <text evidence="3">The sequence shown here is derived from an EMBL/GenBank/DDBJ whole genome shotgun (WGS) entry which is preliminary data.</text>
</comment>
<dbReference type="InterPro" id="IPR026444">
    <property type="entry name" value="Secre_tail"/>
</dbReference>
<feature type="chain" id="PRO_5024860921" evidence="1">
    <location>
        <begin position="20"/>
        <end position="297"/>
    </location>
</feature>
<sequence>MKKLFTFLTALFLASATFAQQGPTGSIPNAGFENWQTKTGFGMTGPYTYDMPRDWKLGFASEYISLFMKPSIGKAPNSLAGTFALKLSSTPDTIGADLEATFPLGPNNRPDGFTGQFQTSGVVTDMDDYGQALVFMTKWNGTKRDTIGFGMGELSSSPGAFSPFSTPIQYMNSSMPDTAIIYLLYFPDEANTHVLVDNLSFIYLLGTKKETASASQLKLFPNPVTEKATLTFNAQKAGKGTLIIRDMVGKEVKKLPVADVNAGANTIPVQTADLKKGIYTITLQTEKETQTLRFLKQ</sequence>
<accession>A0A5N1J2H2</accession>
<evidence type="ECO:0000259" key="2">
    <source>
        <dbReference type="Pfam" id="PF18962"/>
    </source>
</evidence>
<protein>
    <submittedName>
        <fullName evidence="3">T9SS type A sorting domain-containing protein</fullName>
    </submittedName>
</protein>
<evidence type="ECO:0000256" key="1">
    <source>
        <dbReference type="SAM" id="SignalP"/>
    </source>
</evidence>
<dbReference type="EMBL" id="VTWT01000003">
    <property type="protein sequence ID" value="KAA9339966.1"/>
    <property type="molecule type" value="Genomic_DNA"/>
</dbReference>
<dbReference type="Pfam" id="PF18962">
    <property type="entry name" value="Por_Secre_tail"/>
    <property type="match status" value="1"/>
</dbReference>
<dbReference type="RefSeq" id="WP_150902989.1">
    <property type="nucleotide sequence ID" value="NZ_VTWT01000003.1"/>
</dbReference>